<evidence type="ECO:0000256" key="5">
    <source>
        <dbReference type="ARBA" id="ARBA00022759"/>
    </source>
</evidence>
<dbReference type="GO" id="GO:0008270">
    <property type="term" value="F:zinc ion binding"/>
    <property type="evidence" value="ECO:0007669"/>
    <property type="project" value="UniProtKB-UniRule"/>
</dbReference>
<dbReference type="EMBL" id="JACETM010000030">
    <property type="protein sequence ID" value="MBA4724207.1"/>
    <property type="molecule type" value="Genomic_DNA"/>
</dbReference>
<name>A0A838YH22_9GAMM</name>
<evidence type="ECO:0000256" key="1">
    <source>
        <dbReference type="ARBA" id="ARBA00010875"/>
    </source>
</evidence>
<keyword evidence="8" id="KW-0963">Cytoplasm</keyword>
<keyword evidence="2 8" id="KW-0690">Ribosome biogenesis</keyword>
<evidence type="ECO:0000256" key="7">
    <source>
        <dbReference type="ARBA" id="ARBA00022833"/>
    </source>
</evidence>
<protein>
    <recommendedName>
        <fullName evidence="8">Endoribonuclease YbeY</fullName>
        <ecNumber evidence="8">3.1.-.-</ecNumber>
    </recommendedName>
</protein>
<dbReference type="PANTHER" id="PTHR46986:SF1">
    <property type="entry name" value="ENDORIBONUCLEASE YBEY, CHLOROPLASTIC"/>
    <property type="match status" value="1"/>
</dbReference>
<evidence type="ECO:0000256" key="8">
    <source>
        <dbReference type="HAMAP-Rule" id="MF_00009"/>
    </source>
</evidence>
<comment type="caution">
    <text evidence="9">The sequence shown here is derived from an EMBL/GenBank/DDBJ whole genome shotgun (WGS) entry which is preliminary data.</text>
</comment>
<dbReference type="PANTHER" id="PTHR46986">
    <property type="entry name" value="ENDORIBONUCLEASE YBEY, CHLOROPLASTIC"/>
    <property type="match status" value="1"/>
</dbReference>
<dbReference type="AlphaFoldDB" id="A0A838YH22"/>
<gene>
    <name evidence="8 9" type="primary">ybeY</name>
    <name evidence="9" type="ORF">H2021_03205</name>
</gene>
<dbReference type="Pfam" id="PF02130">
    <property type="entry name" value="YbeY"/>
    <property type="match status" value="1"/>
</dbReference>
<evidence type="ECO:0000313" key="9">
    <source>
        <dbReference type="EMBL" id="MBA4724207.1"/>
    </source>
</evidence>
<feature type="binding site" evidence="8">
    <location>
        <position position="92"/>
    </location>
    <ligand>
        <name>Zn(2+)</name>
        <dbReference type="ChEBI" id="CHEBI:29105"/>
        <note>catalytic</note>
    </ligand>
</feature>
<sequence length="129" mass="14746">MCLITKSILIDEGQEDSMVNLKITDTDEITHLNHTYRAKNKSTNVLSFINDDVSKDITNNLGDIAICYEYVEKEAKDEGKNLNDHLIHMLVHGLYHILGYDHENNEGASVMEAKEINKLKELNIKNPYL</sequence>
<evidence type="ECO:0000256" key="6">
    <source>
        <dbReference type="ARBA" id="ARBA00022801"/>
    </source>
</evidence>
<keyword evidence="4 8" id="KW-0479">Metal-binding</keyword>
<dbReference type="GO" id="GO:0004222">
    <property type="term" value="F:metalloendopeptidase activity"/>
    <property type="evidence" value="ECO:0007669"/>
    <property type="project" value="InterPro"/>
</dbReference>
<dbReference type="HAMAP" id="MF_00009">
    <property type="entry name" value="Endoribonucl_YbeY"/>
    <property type="match status" value="1"/>
</dbReference>
<dbReference type="GO" id="GO:0005737">
    <property type="term" value="C:cytoplasm"/>
    <property type="evidence" value="ECO:0007669"/>
    <property type="project" value="UniProtKB-SubCell"/>
</dbReference>
<dbReference type="PROSITE" id="PS01306">
    <property type="entry name" value="UPF0054"/>
    <property type="match status" value="1"/>
</dbReference>
<comment type="function">
    <text evidence="8">Single strand-specific metallo-endoribonuclease involved in late-stage 70S ribosome quality control and in maturation of the 3' terminus of the 16S rRNA.</text>
</comment>
<comment type="similarity">
    <text evidence="1 8">Belongs to the endoribonuclease YbeY family.</text>
</comment>
<feature type="binding site" evidence="8">
    <location>
        <position position="96"/>
    </location>
    <ligand>
        <name>Zn(2+)</name>
        <dbReference type="ChEBI" id="CHEBI:29105"/>
        <note>catalytic</note>
    </ligand>
</feature>
<dbReference type="InterPro" id="IPR002036">
    <property type="entry name" value="YbeY"/>
</dbReference>
<organism evidence="9 10">
    <name type="scientific">SAR86 cluster bacterium</name>
    <dbReference type="NCBI Taxonomy" id="2030880"/>
    <lineage>
        <taxon>Bacteria</taxon>
        <taxon>Pseudomonadati</taxon>
        <taxon>Pseudomonadota</taxon>
        <taxon>Gammaproteobacteria</taxon>
        <taxon>SAR86 cluster</taxon>
    </lineage>
</organism>
<feature type="binding site" evidence="8">
    <location>
        <position position="102"/>
    </location>
    <ligand>
        <name>Zn(2+)</name>
        <dbReference type="ChEBI" id="CHEBI:29105"/>
        <note>catalytic</note>
    </ligand>
</feature>
<dbReference type="GO" id="GO:0006364">
    <property type="term" value="P:rRNA processing"/>
    <property type="evidence" value="ECO:0007669"/>
    <property type="project" value="UniProtKB-UniRule"/>
</dbReference>
<evidence type="ECO:0000256" key="3">
    <source>
        <dbReference type="ARBA" id="ARBA00022722"/>
    </source>
</evidence>
<dbReference type="Gene3D" id="3.40.390.30">
    <property type="entry name" value="Metalloproteases ('zincins'), catalytic domain"/>
    <property type="match status" value="1"/>
</dbReference>
<dbReference type="InterPro" id="IPR023091">
    <property type="entry name" value="MetalPrtase_cat_dom_sf_prd"/>
</dbReference>
<dbReference type="NCBIfam" id="TIGR00043">
    <property type="entry name" value="rRNA maturation RNase YbeY"/>
    <property type="match status" value="1"/>
</dbReference>
<evidence type="ECO:0000313" key="10">
    <source>
        <dbReference type="Proteomes" id="UP000585327"/>
    </source>
</evidence>
<evidence type="ECO:0000256" key="4">
    <source>
        <dbReference type="ARBA" id="ARBA00022723"/>
    </source>
</evidence>
<reference evidence="9 10" key="1">
    <citation type="submission" date="2020-06" db="EMBL/GenBank/DDBJ databases">
        <title>Dysbiosis in marine aquaculture revealed through microbiome analysis: reverse ecology for environmental sustainability.</title>
        <authorList>
            <person name="Haro-Moreno J.M."/>
            <person name="Coutinho F.H."/>
            <person name="Zaragoza-Solas A."/>
            <person name="Picazo A."/>
            <person name="Almagro-Moreno S."/>
            <person name="Lopez-Perez M."/>
        </authorList>
    </citation>
    <scope>NUCLEOTIDE SEQUENCE [LARGE SCALE GENOMIC DNA]</scope>
    <source>
        <strain evidence="9">MCMED-G42</strain>
    </source>
</reference>
<dbReference type="SUPFAM" id="SSF55486">
    <property type="entry name" value="Metalloproteases ('zincins'), catalytic domain"/>
    <property type="match status" value="1"/>
</dbReference>
<keyword evidence="7 8" id="KW-0862">Zinc</keyword>
<accession>A0A838YH22</accession>
<dbReference type="EC" id="3.1.-.-" evidence="8"/>
<keyword evidence="6 8" id="KW-0378">Hydrolase</keyword>
<dbReference type="Proteomes" id="UP000585327">
    <property type="component" value="Unassembled WGS sequence"/>
</dbReference>
<comment type="subcellular location">
    <subcellularLocation>
        <location evidence="8">Cytoplasm</location>
    </subcellularLocation>
</comment>
<keyword evidence="8" id="KW-0698">rRNA processing</keyword>
<dbReference type="InterPro" id="IPR020549">
    <property type="entry name" value="YbeY_CS"/>
</dbReference>
<keyword evidence="3 8" id="KW-0540">Nuclease</keyword>
<proteinExistence type="inferred from homology"/>
<keyword evidence="5 8" id="KW-0255">Endonuclease</keyword>
<dbReference type="GO" id="GO:0004521">
    <property type="term" value="F:RNA endonuclease activity"/>
    <property type="evidence" value="ECO:0007669"/>
    <property type="project" value="UniProtKB-UniRule"/>
</dbReference>
<comment type="cofactor">
    <cofactor evidence="8">
        <name>Zn(2+)</name>
        <dbReference type="ChEBI" id="CHEBI:29105"/>
    </cofactor>
    <text evidence="8">Binds 1 zinc ion.</text>
</comment>
<evidence type="ECO:0000256" key="2">
    <source>
        <dbReference type="ARBA" id="ARBA00022517"/>
    </source>
</evidence>